<gene>
    <name evidence="1" type="ORF">PG997_010969</name>
</gene>
<reference evidence="1 2" key="1">
    <citation type="submission" date="2023-01" db="EMBL/GenBank/DDBJ databases">
        <title>Analysis of 21 Apiospora genomes using comparative genomics revels a genus with tremendous synthesis potential of carbohydrate active enzymes and secondary metabolites.</title>
        <authorList>
            <person name="Sorensen T."/>
        </authorList>
    </citation>
    <scope>NUCLEOTIDE SEQUENCE [LARGE SCALE GENOMIC DNA]</scope>
    <source>
        <strain evidence="1 2">CBS 114990</strain>
    </source>
</reference>
<dbReference type="EMBL" id="JAQQWN010000008">
    <property type="protein sequence ID" value="KAK8070766.1"/>
    <property type="molecule type" value="Genomic_DNA"/>
</dbReference>
<proteinExistence type="predicted"/>
<dbReference type="Proteomes" id="UP001433268">
    <property type="component" value="Unassembled WGS sequence"/>
</dbReference>
<dbReference type="Pfam" id="PF21858">
    <property type="entry name" value="DUF6914"/>
    <property type="match status" value="2"/>
</dbReference>
<organism evidence="1 2">
    <name type="scientific">Apiospora hydei</name>
    <dbReference type="NCBI Taxonomy" id="1337664"/>
    <lineage>
        <taxon>Eukaryota</taxon>
        <taxon>Fungi</taxon>
        <taxon>Dikarya</taxon>
        <taxon>Ascomycota</taxon>
        <taxon>Pezizomycotina</taxon>
        <taxon>Sordariomycetes</taxon>
        <taxon>Xylariomycetidae</taxon>
        <taxon>Amphisphaeriales</taxon>
        <taxon>Apiosporaceae</taxon>
        <taxon>Apiospora</taxon>
    </lineage>
</organism>
<dbReference type="RefSeq" id="XP_066664574.1">
    <property type="nucleotide sequence ID" value="XM_066815284.1"/>
</dbReference>
<sequence length="135" mass="15468">MSLNYHWGFLIVPRQEKAKAVPGTHCHVKNSPRGWVYEKRAFTNTRSTASLLVRVVIAKITDKKRLLQILRQIPGLEAIKQDGKCVGTTILDWSTIEPMVREYAAAKTTNRRFTTGNMFTPKPTFNILERRETNP</sequence>
<evidence type="ECO:0000313" key="2">
    <source>
        <dbReference type="Proteomes" id="UP001433268"/>
    </source>
</evidence>
<evidence type="ECO:0000313" key="1">
    <source>
        <dbReference type="EMBL" id="KAK8070766.1"/>
    </source>
</evidence>
<dbReference type="GeneID" id="92048344"/>
<comment type="caution">
    <text evidence="1">The sequence shown here is derived from an EMBL/GenBank/DDBJ whole genome shotgun (WGS) entry which is preliminary data.</text>
</comment>
<name>A0ABR1VHQ0_9PEZI</name>
<keyword evidence="2" id="KW-1185">Reference proteome</keyword>
<protein>
    <submittedName>
        <fullName evidence="1">Uncharacterized protein</fullName>
    </submittedName>
</protein>
<accession>A0ABR1VHQ0</accession>
<dbReference type="InterPro" id="IPR054208">
    <property type="entry name" value="DUF6914"/>
</dbReference>